<feature type="binding site" evidence="3">
    <location>
        <position position="84"/>
    </location>
    <ligand>
        <name>Fe cation</name>
        <dbReference type="ChEBI" id="CHEBI:24875"/>
    </ligand>
</feature>
<dbReference type="InterPro" id="IPR009078">
    <property type="entry name" value="Ferritin-like_SF"/>
</dbReference>
<feature type="binding site" evidence="3">
    <location>
        <position position="131"/>
    </location>
    <ligand>
        <name>Fe cation</name>
        <dbReference type="ChEBI" id="CHEBI:24875"/>
    </ligand>
</feature>
<feature type="binding site" evidence="3">
    <location>
        <position position="163"/>
    </location>
    <ligand>
        <name>Fe cation</name>
        <dbReference type="ChEBI" id="CHEBI:24875"/>
    </ligand>
</feature>
<dbReference type="AlphaFoldDB" id="A0A0W0XGP3"/>
<dbReference type="SUPFAM" id="SSF47240">
    <property type="entry name" value="Ferritin-like"/>
    <property type="match status" value="1"/>
</dbReference>
<dbReference type="EMBL" id="LNYP01000006">
    <property type="protein sequence ID" value="KTD43772.1"/>
    <property type="molecule type" value="Genomic_DNA"/>
</dbReference>
<sequence>MKNKDFISDIKKIRREARKHLKRGPVTENYKLDLKNVINLLNGALATELICTLRYKKHYYKAAALGASVAATEFLEHANQENDHASQIAQRIVQLGGDPDFSPEGLPQRSHADYVDCEDVACMVKENLIAERIAIDIYREMINYIGNADPTTRKMLEDILAVEEEHADDLLDVAAEYDINFEQ</sequence>
<keyword evidence="3" id="KW-0479">Metal-binding</keyword>
<name>A0A0W0XGP3_9GAMM</name>
<dbReference type="EC" id="1.16.3.1" evidence="5"/>
<dbReference type="InterPro" id="IPR014490">
    <property type="entry name" value="Dps-like"/>
</dbReference>
<dbReference type="GO" id="GO:0004322">
    <property type="term" value="F:ferroxidase activity"/>
    <property type="evidence" value="ECO:0007669"/>
    <property type="project" value="UniProtKB-EC"/>
</dbReference>
<dbReference type="PANTHER" id="PTHR30295">
    <property type="entry name" value="BACTERIOFERRITIN"/>
    <property type="match status" value="1"/>
</dbReference>
<dbReference type="PANTHER" id="PTHR30295:SF1">
    <property type="entry name" value="DNA PROTECTION DURING STARVATION PROTEIN"/>
    <property type="match status" value="1"/>
</dbReference>
<evidence type="ECO:0000313" key="5">
    <source>
        <dbReference type="EMBL" id="KTD43772.1"/>
    </source>
</evidence>
<evidence type="ECO:0000313" key="6">
    <source>
        <dbReference type="Proteomes" id="UP000054858"/>
    </source>
</evidence>
<gene>
    <name evidence="5" type="primary">bfr</name>
    <name evidence="5" type="ORF">Loak_0322</name>
</gene>
<dbReference type="InterPro" id="IPR012347">
    <property type="entry name" value="Ferritin-like"/>
</dbReference>
<dbReference type="Proteomes" id="UP000054858">
    <property type="component" value="Unassembled WGS sequence"/>
</dbReference>
<evidence type="ECO:0000256" key="2">
    <source>
        <dbReference type="ARBA" id="ARBA00023004"/>
    </source>
</evidence>
<protein>
    <submittedName>
        <fullName evidence="5">Bacterioferritin</fullName>
        <ecNumber evidence="5">1.16.3.1</ecNumber>
    </submittedName>
</protein>
<proteinExistence type="predicted"/>
<accession>A0A0W0XGP3</accession>
<dbReference type="GO" id="GO:0020037">
    <property type="term" value="F:heme binding"/>
    <property type="evidence" value="ECO:0007669"/>
    <property type="project" value="TreeGrafter"/>
</dbReference>
<dbReference type="RefSeq" id="WP_025384839.1">
    <property type="nucleotide sequence ID" value="NZ_LCUA01000018.1"/>
</dbReference>
<feature type="binding site" evidence="3">
    <location>
        <position position="166"/>
    </location>
    <ligand>
        <name>Fe cation</name>
        <dbReference type="ChEBI" id="CHEBI:24875"/>
    </ligand>
</feature>
<evidence type="ECO:0000256" key="1">
    <source>
        <dbReference type="ARBA" id="ARBA00022434"/>
    </source>
</evidence>
<dbReference type="GO" id="GO:0005829">
    <property type="term" value="C:cytosol"/>
    <property type="evidence" value="ECO:0007669"/>
    <property type="project" value="TreeGrafter"/>
</dbReference>
<comment type="caution">
    <text evidence="5">The sequence shown here is derived from an EMBL/GenBank/DDBJ whole genome shotgun (WGS) entry which is preliminary data.</text>
</comment>
<dbReference type="GO" id="GO:0006879">
    <property type="term" value="P:intracellular iron ion homeostasis"/>
    <property type="evidence" value="ECO:0007669"/>
    <property type="project" value="UniProtKB-KW"/>
</dbReference>
<dbReference type="Gene3D" id="1.20.1260.10">
    <property type="match status" value="1"/>
</dbReference>
<dbReference type="PATRIC" id="fig|29423.5.peg.335"/>
<keyword evidence="1" id="KW-0409">Iron storage</keyword>
<feature type="binding site" evidence="3">
    <location>
        <position position="48"/>
    </location>
    <ligand>
        <name>Fe cation</name>
        <dbReference type="ChEBI" id="CHEBI:24875"/>
    </ligand>
</feature>
<dbReference type="CDD" id="cd00657">
    <property type="entry name" value="Ferritin_like"/>
    <property type="match status" value="1"/>
</dbReference>
<dbReference type="InterPro" id="IPR008331">
    <property type="entry name" value="Ferritin_DPS_dom"/>
</dbReference>
<dbReference type="Pfam" id="PF00210">
    <property type="entry name" value="Ferritin"/>
    <property type="match status" value="1"/>
</dbReference>
<dbReference type="GO" id="GO:0008199">
    <property type="term" value="F:ferric iron binding"/>
    <property type="evidence" value="ECO:0007669"/>
    <property type="project" value="InterPro"/>
</dbReference>
<feature type="domain" description="Ferritin/DPS" evidence="4">
    <location>
        <begin position="38"/>
        <end position="173"/>
    </location>
</feature>
<organism evidence="5 6">
    <name type="scientific">Legionella oakridgensis</name>
    <dbReference type="NCBI Taxonomy" id="29423"/>
    <lineage>
        <taxon>Bacteria</taxon>
        <taxon>Pseudomonadati</taxon>
        <taxon>Pseudomonadota</taxon>
        <taxon>Gammaproteobacteria</taxon>
        <taxon>Legionellales</taxon>
        <taxon>Legionellaceae</taxon>
        <taxon>Legionella</taxon>
    </lineage>
</organism>
<evidence type="ECO:0000256" key="3">
    <source>
        <dbReference type="PIRSR" id="PIRSR018063-50"/>
    </source>
</evidence>
<keyword evidence="5" id="KW-0560">Oxidoreductase</keyword>
<dbReference type="PIRSF" id="PIRSF018063">
    <property type="entry name" value="Ferrtn_UCP018063"/>
    <property type="match status" value="1"/>
</dbReference>
<keyword evidence="2 3" id="KW-0408">Iron</keyword>
<reference evidence="5 6" key="1">
    <citation type="submission" date="2015-11" db="EMBL/GenBank/DDBJ databases">
        <title>Genomic analysis of 38 Legionella species identifies large and diverse effector repertoires.</title>
        <authorList>
            <person name="Burstein D."/>
            <person name="Amaro F."/>
            <person name="Zusman T."/>
            <person name="Lifshitz Z."/>
            <person name="Cohen O."/>
            <person name="Gilbert J.A."/>
            <person name="Pupko T."/>
            <person name="Shuman H.A."/>
            <person name="Segal G."/>
        </authorList>
    </citation>
    <scope>NUCLEOTIDE SEQUENCE [LARGE SCALE GENOMIC DNA]</scope>
    <source>
        <strain evidence="5 6">Oak Ridge-10</strain>
    </source>
</reference>
<evidence type="ECO:0000259" key="4">
    <source>
        <dbReference type="Pfam" id="PF00210"/>
    </source>
</evidence>